<comment type="pathway">
    <text evidence="3 11">Isoprenoid biosynthesis; isopentenyl diphosphate biosynthesis via DXP pathway; isopentenyl diphosphate from 1-deoxy-D-xylulose 5-phosphate: step 4/6.</text>
</comment>
<feature type="binding site" evidence="11">
    <location>
        <position position="390"/>
    </location>
    <ligand>
        <name>4-CDP-2-C-methyl-D-erythritol 2-phosphate</name>
        <dbReference type="ChEBI" id="CHEBI:57919"/>
    </ligand>
</feature>
<comment type="similarity">
    <text evidence="11">In the N-terminal section; belongs to the IspD/TarI cytidylyltransferase family. IspD subfamily.</text>
</comment>
<dbReference type="CDD" id="cd02516">
    <property type="entry name" value="CDP-ME_synthetase"/>
    <property type="match status" value="1"/>
</dbReference>
<dbReference type="Pfam" id="PF01128">
    <property type="entry name" value="IspD"/>
    <property type="match status" value="1"/>
</dbReference>
<dbReference type="EC" id="4.6.1.12" evidence="11"/>
<feature type="binding site" evidence="11">
    <location>
        <position position="261"/>
    </location>
    <ligand>
        <name>a divalent metal cation</name>
        <dbReference type="ChEBI" id="CHEBI:60240"/>
    </ligand>
</feature>
<feature type="binding site" evidence="11">
    <location>
        <position position="293"/>
    </location>
    <ligand>
        <name>a divalent metal cation</name>
        <dbReference type="ChEBI" id="CHEBI:60240"/>
    </ligand>
</feature>
<dbReference type="GO" id="GO:0050518">
    <property type="term" value="F:2-C-methyl-D-erythritol 4-phosphate cytidylyltransferase activity"/>
    <property type="evidence" value="ECO:0007669"/>
    <property type="project" value="UniProtKB-UniRule"/>
</dbReference>
<dbReference type="InterPro" id="IPR034683">
    <property type="entry name" value="IspD/TarI"/>
</dbReference>
<evidence type="ECO:0000256" key="11">
    <source>
        <dbReference type="HAMAP-Rule" id="MF_01520"/>
    </source>
</evidence>
<comment type="similarity">
    <text evidence="11">In the C-terminal section; belongs to the IspF family.</text>
</comment>
<dbReference type="HAMAP" id="MF_00107">
    <property type="entry name" value="IspF"/>
    <property type="match status" value="1"/>
</dbReference>
<feature type="region of interest" description="2-C-methyl-D-erythritol 2,4-cyclodiphosphate synthase" evidence="11">
    <location>
        <begin position="253"/>
        <end position="420"/>
    </location>
</feature>
<name>A0A2P2E7W9_9PROT</name>
<gene>
    <name evidence="11 14" type="primary">ispDF</name>
    <name evidence="14" type="ORF">PbB2_00820</name>
</gene>
<feature type="site" description="Transition state stabilizer" evidence="11">
    <location>
        <position position="48"/>
    </location>
</feature>
<dbReference type="CDD" id="cd00554">
    <property type="entry name" value="MECDP_synthase"/>
    <property type="match status" value="1"/>
</dbReference>
<feature type="domain" description="2-C-methyl-D-erythritol 2,4-cyclodiphosphate synthase" evidence="13">
    <location>
        <begin position="253"/>
        <end position="405"/>
    </location>
</feature>
<keyword evidence="9 11" id="KW-0456">Lyase</keyword>
<dbReference type="PANTHER" id="PTHR43181:SF1">
    <property type="entry name" value="2-C-METHYL-D-ERYTHRITOL 2,4-CYCLODIPHOSPHATE SYNTHASE, CHLOROPLASTIC"/>
    <property type="match status" value="1"/>
</dbReference>
<keyword evidence="7 11" id="KW-0479">Metal-binding</keyword>
<evidence type="ECO:0000259" key="13">
    <source>
        <dbReference type="Pfam" id="PF02542"/>
    </source>
</evidence>
<keyword evidence="8 11" id="KW-0414">Isoprene biosynthesis</keyword>
<evidence type="ECO:0000256" key="4">
    <source>
        <dbReference type="ARBA" id="ARBA00008480"/>
    </source>
</evidence>
<evidence type="ECO:0000313" key="14">
    <source>
        <dbReference type="EMBL" id="GBF57160.1"/>
    </source>
</evidence>
<dbReference type="SUPFAM" id="SSF69765">
    <property type="entry name" value="IpsF-like"/>
    <property type="match status" value="1"/>
</dbReference>
<reference evidence="14 15" key="1">
    <citation type="journal article" date="2018" name="Genome Announc.">
        <title>Draft Genome Sequence of "Candidatus Phycosocius bacilliformis," an Alphaproteobacterial Ectosymbiont of the Hydrocarbon-Producing Green Alga Botryococcus braunii.</title>
        <authorList>
            <person name="Tanabe Y."/>
            <person name="Yamaguchi H."/>
            <person name="Watanabe M.M."/>
        </authorList>
    </citation>
    <scope>NUCLEOTIDE SEQUENCE [LARGE SCALE GENOMIC DNA]</scope>
    <source>
        <strain evidence="14 15">BOTRYCO-2</strain>
    </source>
</reference>
<feature type="binding site" evidence="11">
    <location>
        <position position="259"/>
    </location>
    <ligand>
        <name>a divalent metal cation</name>
        <dbReference type="ChEBI" id="CHEBI:60240"/>
    </ligand>
</feature>
<sequence>MGWQVSLVAAKPCTMAAHISLGPRAVAIVVAGGTGSRARSIANQGLPKQYQSLAGKPVLRWSLEAFHSDPRFCAIIVVCAPDKAEIVGEIATGIPIHLAEAGATRTQSVAQGLAAAAPFSPDYCFIHDAARPGLSQNVLDALLAALQAGAQGAAPGLAVADALWRVEKQAIGQSQPRDGLVRIQTPQAFDFDCIQKAYRDLLPDQGLADDVAVARAAGAEVTLVAGSPLLDKITWPEDIDRMARLLAVPLLPRIGTGFDAHRFADGDFVTLCGVEVPHTRGLAGHSDADVAWHSLADAIYGALSAGDIGHHFPPSDPQWRGAASSIFLAHAGQMVQQAGGRIHHVDLTLICERPKIGPHRQSMIHQTATLLGLQESQVSVKATTTEGMGFTGRSEGIAAQATATILLPADYALAPGAGSV</sequence>
<dbReference type="EMBL" id="BFBR01000002">
    <property type="protein sequence ID" value="GBF57160.1"/>
    <property type="molecule type" value="Genomic_DNA"/>
</dbReference>
<feature type="binding site" evidence="11">
    <location>
        <begin position="383"/>
        <end position="386"/>
    </location>
    <ligand>
        <name>4-CDP-2-C-methyl-D-erythritol 2-phosphate</name>
        <dbReference type="ChEBI" id="CHEBI:57919"/>
    </ligand>
</feature>
<feature type="binding site" evidence="11">
    <location>
        <position position="393"/>
    </location>
    <ligand>
        <name>4-CDP-2-C-methyl-D-erythritol 2-phosphate</name>
        <dbReference type="ChEBI" id="CHEBI:57919"/>
    </ligand>
</feature>
<keyword evidence="6 11" id="KW-0548">Nucleotidyltransferase</keyword>
<evidence type="ECO:0000256" key="7">
    <source>
        <dbReference type="ARBA" id="ARBA00022723"/>
    </source>
</evidence>
<evidence type="ECO:0000256" key="9">
    <source>
        <dbReference type="ARBA" id="ARBA00023239"/>
    </source>
</evidence>
<feature type="binding site" evidence="11">
    <location>
        <begin position="259"/>
        <end position="261"/>
    </location>
    <ligand>
        <name>4-CDP-2-C-methyl-D-erythritol 2-phosphate</name>
        <dbReference type="ChEBI" id="CHEBI:57919"/>
    </ligand>
</feature>
<comment type="similarity">
    <text evidence="4 12">Belongs to the IspF family.</text>
</comment>
<keyword evidence="15" id="KW-1185">Reference proteome</keyword>
<feature type="site" description="Transition state stabilizer" evidence="11">
    <location>
        <position position="285"/>
    </location>
</feature>
<dbReference type="GO" id="GO:0016114">
    <property type="term" value="P:terpenoid biosynthetic process"/>
    <property type="evidence" value="ECO:0007669"/>
    <property type="project" value="InterPro"/>
</dbReference>
<evidence type="ECO:0000256" key="6">
    <source>
        <dbReference type="ARBA" id="ARBA00022695"/>
    </source>
</evidence>
<dbReference type="Gene3D" id="3.30.1330.50">
    <property type="entry name" value="2-C-methyl-D-erythritol 2,4-cyclodiphosphate synthase"/>
    <property type="match status" value="1"/>
</dbReference>
<organism evidence="14 15">
    <name type="scientific">Candidatus Phycosocius bacilliformis</name>
    <dbReference type="NCBI Taxonomy" id="1445552"/>
    <lineage>
        <taxon>Bacteria</taxon>
        <taxon>Pseudomonadati</taxon>
        <taxon>Pseudomonadota</taxon>
        <taxon>Alphaproteobacteria</taxon>
        <taxon>Caulobacterales</taxon>
        <taxon>Caulobacterales incertae sedis</taxon>
        <taxon>Candidatus Phycosocius</taxon>
    </lineage>
</organism>
<dbReference type="NCBIfam" id="TIGR00151">
    <property type="entry name" value="ispF"/>
    <property type="match status" value="1"/>
</dbReference>
<dbReference type="InterPro" id="IPR020555">
    <property type="entry name" value="MECDP_synthase_CS"/>
</dbReference>
<evidence type="ECO:0000256" key="10">
    <source>
        <dbReference type="ARBA" id="ARBA00023268"/>
    </source>
</evidence>
<dbReference type="HAMAP" id="MF_01520">
    <property type="entry name" value="IspDF"/>
    <property type="match status" value="1"/>
</dbReference>
<dbReference type="InterPro" id="IPR036571">
    <property type="entry name" value="MECDP_synthase_sf"/>
</dbReference>
<dbReference type="Pfam" id="PF02542">
    <property type="entry name" value="YgbB"/>
    <property type="match status" value="1"/>
</dbReference>
<feature type="binding site" evidence="11">
    <location>
        <begin position="307"/>
        <end position="309"/>
    </location>
    <ligand>
        <name>4-CDP-2-C-methyl-D-erythritol 2-phosphate</name>
        <dbReference type="ChEBI" id="CHEBI:57919"/>
    </ligand>
</feature>
<comment type="caution">
    <text evidence="11">Lacks conserved residue(s) required for the propagation of feature annotation.</text>
</comment>
<dbReference type="GO" id="GO:0046872">
    <property type="term" value="F:metal ion binding"/>
    <property type="evidence" value="ECO:0007669"/>
    <property type="project" value="UniProtKB-KW"/>
</dbReference>
<evidence type="ECO:0000313" key="15">
    <source>
        <dbReference type="Proteomes" id="UP000245086"/>
    </source>
</evidence>
<evidence type="ECO:0000256" key="1">
    <source>
        <dbReference type="ARBA" id="ARBA00000200"/>
    </source>
</evidence>
<dbReference type="PROSITE" id="PS01350">
    <property type="entry name" value="ISPF"/>
    <property type="match status" value="1"/>
</dbReference>
<comment type="caution">
    <text evidence="14">The sequence shown here is derived from an EMBL/GenBank/DDBJ whole genome shotgun (WGS) entry which is preliminary data.</text>
</comment>
<evidence type="ECO:0000256" key="5">
    <source>
        <dbReference type="ARBA" id="ARBA00022679"/>
    </source>
</evidence>
<dbReference type="GO" id="GO:0019288">
    <property type="term" value="P:isopentenyl diphosphate biosynthetic process, methylerythritol 4-phosphate pathway"/>
    <property type="evidence" value="ECO:0007669"/>
    <property type="project" value="UniProtKB-UniRule"/>
</dbReference>
<comment type="cofactor">
    <cofactor evidence="2 11">
        <name>a divalent metal cation</name>
        <dbReference type="ChEBI" id="CHEBI:60240"/>
    </cofactor>
</comment>
<dbReference type="GO" id="GO:0008685">
    <property type="term" value="F:2-C-methyl-D-erythritol 2,4-cyclodiphosphate synthase activity"/>
    <property type="evidence" value="ECO:0007669"/>
    <property type="project" value="UniProtKB-UniRule"/>
</dbReference>
<evidence type="ECO:0000256" key="2">
    <source>
        <dbReference type="ARBA" id="ARBA00001968"/>
    </source>
</evidence>
<dbReference type="SUPFAM" id="SSF53448">
    <property type="entry name" value="Nucleotide-diphospho-sugar transferases"/>
    <property type="match status" value="1"/>
</dbReference>
<proteinExistence type="inferred from homology"/>
<dbReference type="InterPro" id="IPR029044">
    <property type="entry name" value="Nucleotide-diphossugar_trans"/>
</dbReference>
<feature type="binding site" evidence="11">
    <location>
        <begin position="285"/>
        <end position="286"/>
    </location>
    <ligand>
        <name>4-CDP-2-C-methyl-D-erythritol 2-phosphate</name>
        <dbReference type="ChEBI" id="CHEBI:57919"/>
    </ligand>
</feature>
<feature type="region of interest" description="2-C-methyl-D-erythritol 4-phosphate cytidylyltransferase" evidence="11">
    <location>
        <begin position="1"/>
        <end position="252"/>
    </location>
</feature>
<comment type="catalytic activity">
    <reaction evidence="1 11 12">
        <text>4-CDP-2-C-methyl-D-erythritol 2-phosphate = 2-C-methyl-D-erythritol 2,4-cyclic diphosphate + CMP</text>
        <dbReference type="Rhea" id="RHEA:23864"/>
        <dbReference type="ChEBI" id="CHEBI:57919"/>
        <dbReference type="ChEBI" id="CHEBI:58483"/>
        <dbReference type="ChEBI" id="CHEBI:60377"/>
        <dbReference type="EC" id="4.6.1.12"/>
    </reaction>
</comment>
<accession>A0A2P2E7W9</accession>
<feature type="site" description="Transition state stabilizer" evidence="11">
    <location>
        <position position="37"/>
    </location>
</feature>
<feature type="site" description="Positions MEP for the nucleophilic attack" evidence="11">
    <location>
        <position position="232"/>
    </location>
</feature>
<comment type="function">
    <text evidence="11">Bifunctional enzyme that catalyzes the formation of 4-diphosphocytidyl-2-C-methyl-D-erythritol from CTP and 2-C-methyl-D-erythritol 4-phosphate (MEP) (IspD), and catalyzes the conversion of 4-diphosphocytidyl-2-C-methyl-D-erythritol 2-phosphate (CDP-ME2P) to 2-C-methyl-D-erythritol 2,4-cyclodiphosphate (ME-CPP) with a corresponding release of cytidine 5-monophosphate (CMP) (IspF).</text>
</comment>
<dbReference type="UniPathway" id="UPA00056">
    <property type="reaction ID" value="UER00093"/>
</dbReference>
<dbReference type="EC" id="2.7.7.60" evidence="11"/>
<protein>
    <recommendedName>
        <fullName evidence="11">Bifunctional enzyme IspD/IspF</fullName>
    </recommendedName>
    <domain>
        <recommendedName>
            <fullName evidence="11">2-C-methyl-D-erythritol 4-phosphate cytidylyltransferase</fullName>
            <ecNumber evidence="11">2.7.7.60</ecNumber>
        </recommendedName>
        <alternativeName>
            <fullName evidence="11">4-diphosphocytidyl-2C-methyl-D-erythritol synthase</fullName>
        </alternativeName>
        <alternativeName>
            <fullName evidence="11">MEP cytidylyltransferase</fullName>
            <shortName evidence="11">MCT</shortName>
        </alternativeName>
    </domain>
    <domain>
        <recommendedName>
            <fullName evidence="11">2-C-methyl-D-erythritol 2,4-cyclodiphosphate synthase</fullName>
            <shortName evidence="11">MECDP-synthase</shortName>
            <shortName evidence="11">MECPP-synthase</shortName>
            <shortName evidence="11">MECPS</shortName>
            <ecNumber evidence="11">4.6.1.12</ecNumber>
        </recommendedName>
    </domain>
</protein>
<dbReference type="PANTHER" id="PTHR43181">
    <property type="entry name" value="2-C-METHYL-D-ERYTHRITOL 2,4-CYCLODIPHOSPHATE SYNTHASE, CHLOROPLASTIC"/>
    <property type="match status" value="1"/>
</dbReference>
<evidence type="ECO:0000256" key="8">
    <source>
        <dbReference type="ARBA" id="ARBA00023229"/>
    </source>
</evidence>
<dbReference type="AlphaFoldDB" id="A0A2P2E7W9"/>
<dbReference type="Proteomes" id="UP000245086">
    <property type="component" value="Unassembled WGS sequence"/>
</dbReference>
<keyword evidence="5 11" id="KW-0808">Transferase</keyword>
<feature type="site" description="Positions MEP for the nucleophilic attack" evidence="11">
    <location>
        <position position="177"/>
    </location>
</feature>
<evidence type="ECO:0000256" key="3">
    <source>
        <dbReference type="ARBA" id="ARBA00004709"/>
    </source>
</evidence>
<comment type="pathway">
    <text evidence="11">Isoprenoid biosynthesis; isopentenyl diphosphate biosynthesis via DXP pathway; isopentenyl diphosphate from 1-deoxy-D-xylulose 5-phosphate: step 2/6.</text>
</comment>
<evidence type="ECO:0000256" key="12">
    <source>
        <dbReference type="RuleBase" id="RU004395"/>
    </source>
</evidence>
<dbReference type="InterPro" id="IPR003526">
    <property type="entry name" value="MECDP_synthase"/>
</dbReference>
<keyword evidence="10 11" id="KW-0511">Multifunctional enzyme</keyword>
<dbReference type="InterPro" id="IPR026596">
    <property type="entry name" value="IspD/F"/>
</dbReference>
<feature type="site" description="Transition state stabilizer" evidence="11">
    <location>
        <position position="384"/>
    </location>
</feature>
<dbReference type="Gene3D" id="3.90.550.10">
    <property type="entry name" value="Spore Coat Polysaccharide Biosynthesis Protein SpsA, Chain A"/>
    <property type="match status" value="1"/>
</dbReference>
<comment type="catalytic activity">
    <reaction evidence="11">
        <text>2-C-methyl-D-erythritol 4-phosphate + CTP + H(+) = 4-CDP-2-C-methyl-D-erythritol + diphosphate</text>
        <dbReference type="Rhea" id="RHEA:13429"/>
        <dbReference type="ChEBI" id="CHEBI:15378"/>
        <dbReference type="ChEBI" id="CHEBI:33019"/>
        <dbReference type="ChEBI" id="CHEBI:37563"/>
        <dbReference type="ChEBI" id="CHEBI:57823"/>
        <dbReference type="ChEBI" id="CHEBI:58262"/>
        <dbReference type="EC" id="2.7.7.60"/>
    </reaction>
</comment>